<evidence type="ECO:0000313" key="1">
    <source>
        <dbReference type="EMBL" id="MBA4663306.1"/>
    </source>
</evidence>
<proteinExistence type="predicted"/>
<dbReference type="AlphaFoldDB" id="A0A7C9EE00"/>
<accession>A0A7C9EE00</accession>
<reference evidence="1" key="1">
    <citation type="journal article" date="2013" name="J. Plant Res.">
        <title>Effect of fungi and light on seed germination of three Opuntia species from semiarid lands of central Mexico.</title>
        <authorList>
            <person name="Delgado-Sanchez P."/>
            <person name="Jimenez-Bremont J.F."/>
            <person name="Guerrero-Gonzalez Mde L."/>
            <person name="Flores J."/>
        </authorList>
    </citation>
    <scope>NUCLEOTIDE SEQUENCE</scope>
    <source>
        <tissue evidence="1">Cladode</tissue>
    </source>
</reference>
<protein>
    <submittedName>
        <fullName evidence="1">Uncharacterized protein</fullName>
    </submittedName>
</protein>
<organism evidence="1">
    <name type="scientific">Opuntia streptacantha</name>
    <name type="common">Prickly pear cactus</name>
    <name type="synonym">Opuntia cardona</name>
    <dbReference type="NCBI Taxonomy" id="393608"/>
    <lineage>
        <taxon>Eukaryota</taxon>
        <taxon>Viridiplantae</taxon>
        <taxon>Streptophyta</taxon>
        <taxon>Embryophyta</taxon>
        <taxon>Tracheophyta</taxon>
        <taxon>Spermatophyta</taxon>
        <taxon>Magnoliopsida</taxon>
        <taxon>eudicotyledons</taxon>
        <taxon>Gunneridae</taxon>
        <taxon>Pentapetalae</taxon>
        <taxon>Caryophyllales</taxon>
        <taxon>Cactineae</taxon>
        <taxon>Cactaceae</taxon>
        <taxon>Opuntioideae</taxon>
        <taxon>Opuntia</taxon>
    </lineage>
</organism>
<dbReference type="EMBL" id="GISG01219897">
    <property type="protein sequence ID" value="MBA4663306.1"/>
    <property type="molecule type" value="Transcribed_RNA"/>
</dbReference>
<sequence length="106" mass="11374">MVSMSGFVYMESTTVNGTLASITKLPQAFTIFLCAFLNQPVAILDCLVLVRSFSSSTSTALSLSAGDDICSYVVFLNPLELFSRTVADRCIWGTFNAPPPLLPPSS</sequence>
<name>A0A7C9EE00_OPUST</name>
<reference evidence="1" key="2">
    <citation type="submission" date="2020-07" db="EMBL/GenBank/DDBJ databases">
        <authorList>
            <person name="Vera ALvarez R."/>
            <person name="Arias-Moreno D.M."/>
            <person name="Jimenez-Jacinto V."/>
            <person name="Jimenez-Bremont J.F."/>
            <person name="Swaminathan K."/>
            <person name="Moose S.P."/>
            <person name="Guerrero-Gonzalez M.L."/>
            <person name="Marino-Ramirez L."/>
            <person name="Landsman D."/>
            <person name="Rodriguez-Kessler M."/>
            <person name="Delgado-Sanchez P."/>
        </authorList>
    </citation>
    <scope>NUCLEOTIDE SEQUENCE</scope>
    <source>
        <tissue evidence="1">Cladode</tissue>
    </source>
</reference>